<name>A0A1D8B3V6_9ACTO</name>
<gene>
    <name evidence="2" type="ORF">BH719_08225</name>
</gene>
<dbReference type="RefSeq" id="WP_034218880.1">
    <property type="nucleotide sequence ID" value="NZ_CP017298.1"/>
</dbReference>
<evidence type="ECO:0000313" key="3">
    <source>
        <dbReference type="Proteomes" id="UP000095214"/>
    </source>
</evidence>
<evidence type="ECO:0000256" key="1">
    <source>
        <dbReference type="SAM" id="MobiDB-lite"/>
    </source>
</evidence>
<proteinExistence type="predicted"/>
<dbReference type="KEGG" id="phon:BH719_08225"/>
<dbReference type="EMBL" id="CP017298">
    <property type="protein sequence ID" value="AOS47825.1"/>
    <property type="molecule type" value="Genomic_DNA"/>
</dbReference>
<accession>A0A1D8B3V6</accession>
<dbReference type="Proteomes" id="UP000095214">
    <property type="component" value="Chromosome"/>
</dbReference>
<evidence type="ECO:0000313" key="2">
    <source>
        <dbReference type="EMBL" id="AOS47825.1"/>
    </source>
</evidence>
<sequence>MTPPPAHPKDSGGARFPLSTSTPTGPIPVVRRRPVTGKSLSDHVLASGAEPPAYPDTALPDREPAFPDAPPPPREPSTATNAFPTPRRRSPRH</sequence>
<feature type="region of interest" description="Disordered" evidence="1">
    <location>
        <begin position="1"/>
        <end position="93"/>
    </location>
</feature>
<keyword evidence="3" id="KW-1185">Reference proteome</keyword>
<reference evidence="2 3" key="1">
    <citation type="submission" date="2016-09" db="EMBL/GenBank/DDBJ databases">
        <title>Complete genome sequence of Actinomyces hongkongensis HKU8.</title>
        <authorList>
            <person name="Gao Y.-X."/>
            <person name="Zhou Y.-Y."/>
            <person name="Xie Y."/>
            <person name="Wang M."/>
            <person name="Wang S.-J."/>
            <person name="Shen S.-G."/>
        </authorList>
    </citation>
    <scope>NUCLEOTIDE SEQUENCE [LARGE SCALE GENOMIC DNA]</scope>
    <source>
        <strain evidence="2 3">HKU8</strain>
    </source>
</reference>
<protein>
    <submittedName>
        <fullName evidence="2">Uncharacterized protein</fullName>
    </submittedName>
</protein>
<dbReference type="AlphaFoldDB" id="A0A1D8B3V6"/>
<organism evidence="2 3">
    <name type="scientific">Pauljensenia hongkongensis</name>
    <dbReference type="NCBI Taxonomy" id="178339"/>
    <lineage>
        <taxon>Bacteria</taxon>
        <taxon>Bacillati</taxon>
        <taxon>Actinomycetota</taxon>
        <taxon>Actinomycetes</taxon>
        <taxon>Actinomycetales</taxon>
        <taxon>Actinomycetaceae</taxon>
        <taxon>Pauljensenia</taxon>
    </lineage>
</organism>